<dbReference type="Proteomes" id="UP001204798">
    <property type="component" value="Unassembled WGS sequence"/>
</dbReference>
<sequence>MQLKPNITPTQRWLRGISGALMIAAGLGIPRLPIAARVALTALGIVGILQAFSGF</sequence>
<dbReference type="EMBL" id="JANUCP010000001">
    <property type="protein sequence ID" value="MCS3918349.1"/>
    <property type="molecule type" value="Genomic_DNA"/>
</dbReference>
<keyword evidence="1" id="KW-0472">Membrane</keyword>
<organism evidence="2 3">
    <name type="scientific">Candidatus Fervidibacter sacchari</name>
    <dbReference type="NCBI Taxonomy" id="1448929"/>
    <lineage>
        <taxon>Bacteria</taxon>
        <taxon>Candidatus Fervidibacterota</taxon>
        <taxon>Candidatus Fervidibacter</taxon>
    </lineage>
</organism>
<comment type="caution">
    <text evidence="2">The sequence shown here is derived from an EMBL/GenBank/DDBJ whole genome shotgun (WGS) entry which is preliminary data.</text>
</comment>
<proteinExistence type="predicted"/>
<name>A0ABT2EK72_9BACT</name>
<evidence type="ECO:0000313" key="2">
    <source>
        <dbReference type="EMBL" id="MCS3918349.1"/>
    </source>
</evidence>
<dbReference type="RefSeq" id="WP_259094050.1">
    <property type="nucleotide sequence ID" value="NZ_CP130454.1"/>
</dbReference>
<reference evidence="2 3" key="1">
    <citation type="submission" date="2022-08" db="EMBL/GenBank/DDBJ databases">
        <title>Bacterial and archaeal communities from various locations to study Microbial Dark Matter (Phase II).</title>
        <authorList>
            <person name="Stepanauskas R."/>
        </authorList>
    </citation>
    <scope>NUCLEOTIDE SEQUENCE [LARGE SCALE GENOMIC DNA]</scope>
    <source>
        <strain evidence="2 3">PD1</strain>
    </source>
</reference>
<keyword evidence="3" id="KW-1185">Reference proteome</keyword>
<evidence type="ECO:0000256" key="1">
    <source>
        <dbReference type="SAM" id="Phobius"/>
    </source>
</evidence>
<keyword evidence="1" id="KW-1133">Transmembrane helix</keyword>
<keyword evidence="1" id="KW-0812">Transmembrane</keyword>
<evidence type="ECO:0000313" key="3">
    <source>
        <dbReference type="Proteomes" id="UP001204798"/>
    </source>
</evidence>
<feature type="transmembrane region" description="Helical" evidence="1">
    <location>
        <begin position="12"/>
        <end position="29"/>
    </location>
</feature>
<accession>A0ABT2EK72</accession>
<gene>
    <name evidence="2" type="ORF">M2350_000746</name>
</gene>
<protein>
    <submittedName>
        <fullName evidence="2">Uncharacterized membrane protein HdeD (DUF308 family)</fullName>
    </submittedName>
</protein>